<accession>A0ABP1S898</accession>
<name>A0ABP1S898_9HEXA</name>
<dbReference type="EMBL" id="CAXLJM020000164">
    <property type="protein sequence ID" value="CAL8147018.1"/>
    <property type="molecule type" value="Genomic_DNA"/>
</dbReference>
<feature type="transmembrane region" description="Helical" evidence="1">
    <location>
        <begin position="271"/>
        <end position="292"/>
    </location>
</feature>
<organism evidence="2 3">
    <name type="scientific">Orchesella dallaii</name>
    <dbReference type="NCBI Taxonomy" id="48710"/>
    <lineage>
        <taxon>Eukaryota</taxon>
        <taxon>Metazoa</taxon>
        <taxon>Ecdysozoa</taxon>
        <taxon>Arthropoda</taxon>
        <taxon>Hexapoda</taxon>
        <taxon>Collembola</taxon>
        <taxon>Entomobryomorpha</taxon>
        <taxon>Entomobryoidea</taxon>
        <taxon>Orchesellidae</taxon>
        <taxon>Orchesellinae</taxon>
        <taxon>Orchesella</taxon>
    </lineage>
</organism>
<protein>
    <recommendedName>
        <fullName evidence="4">Gustatory receptor</fullName>
    </recommendedName>
</protein>
<dbReference type="Proteomes" id="UP001642540">
    <property type="component" value="Unassembled WGS sequence"/>
</dbReference>
<feature type="transmembrane region" description="Helical" evidence="1">
    <location>
        <begin position="42"/>
        <end position="63"/>
    </location>
</feature>
<sequence length="361" mass="41119">MYAFLIFQIACGVCHCLAIYGYAISIRHAIDEMSNGISPVKYFSLLVTLFSLLYKVSIVNCIWKKQDILLKIVNFPSPRNPINFECKSGSSIIESYICVRIICTVAFLASITRLCIPSTASSLQAEKSDTDSFQDWYWSLVSESRYVFFLSTDHEQQFEPRIFSHFHCILAGFTLLSLLTKFIMGVFVDIFLLMNVLTLWARVREFVDVILKEEQVTSPASILAVYWSLQKFATLINDYVGVIFVYHMGEDLLAYAITLKDFLSFEISVTAVLHLFYYGCSMSILFVPSIICHKMQSMRTWLYEHENELKLSPNQLLLLLDSISKDSVAIKMSGIATVNFSFVGTLLGLLMTYFIVNVQTT</sequence>
<reference evidence="2 3" key="1">
    <citation type="submission" date="2024-08" db="EMBL/GenBank/DDBJ databases">
        <authorList>
            <person name="Cucini C."/>
            <person name="Frati F."/>
        </authorList>
    </citation>
    <scope>NUCLEOTIDE SEQUENCE [LARGE SCALE GENOMIC DNA]</scope>
</reference>
<evidence type="ECO:0000256" key="1">
    <source>
        <dbReference type="SAM" id="Phobius"/>
    </source>
</evidence>
<gene>
    <name evidence="2" type="ORF">ODALV1_LOCUS31007</name>
</gene>
<feature type="transmembrane region" description="Helical" evidence="1">
    <location>
        <begin position="168"/>
        <end position="194"/>
    </location>
</feature>
<evidence type="ECO:0000313" key="2">
    <source>
        <dbReference type="EMBL" id="CAL8147018.1"/>
    </source>
</evidence>
<keyword evidence="1" id="KW-0472">Membrane</keyword>
<proteinExistence type="predicted"/>
<keyword evidence="1" id="KW-1133">Transmembrane helix</keyword>
<comment type="caution">
    <text evidence="2">The sequence shown here is derived from an EMBL/GenBank/DDBJ whole genome shotgun (WGS) entry which is preliminary data.</text>
</comment>
<feature type="transmembrane region" description="Helical" evidence="1">
    <location>
        <begin position="335"/>
        <end position="356"/>
    </location>
</feature>
<evidence type="ECO:0008006" key="4">
    <source>
        <dbReference type="Google" id="ProtNLM"/>
    </source>
</evidence>
<keyword evidence="1" id="KW-0812">Transmembrane</keyword>
<evidence type="ECO:0000313" key="3">
    <source>
        <dbReference type="Proteomes" id="UP001642540"/>
    </source>
</evidence>
<keyword evidence="3" id="KW-1185">Reference proteome</keyword>